<feature type="domain" description="ABC transporter" evidence="6">
    <location>
        <begin position="290"/>
        <end position="537"/>
    </location>
</feature>
<dbReference type="CDD" id="cd03257">
    <property type="entry name" value="ABC_NikE_OppD_transporters"/>
    <property type="match status" value="2"/>
</dbReference>
<dbReference type="PROSITE" id="PS00211">
    <property type="entry name" value="ABC_TRANSPORTER_1"/>
    <property type="match status" value="2"/>
</dbReference>
<reference evidence="7 8" key="1">
    <citation type="submission" date="2019-06" db="EMBL/GenBank/DDBJ databases">
        <title>The draft genome of Rhizobium smilacinae PTYR-5.</title>
        <authorList>
            <person name="Liu L."/>
            <person name="Li L."/>
            <person name="Zhang X."/>
        </authorList>
    </citation>
    <scope>NUCLEOTIDE SEQUENCE [LARGE SCALE GENOMIC DNA]</scope>
    <source>
        <strain evidence="7 8">PTYR-5</strain>
    </source>
</reference>
<name>A0A5C4X8G9_9HYPH</name>
<keyword evidence="4" id="KW-0547">Nucleotide-binding</keyword>
<dbReference type="RefSeq" id="WP_139679492.1">
    <property type="nucleotide sequence ID" value="NZ_VDMN01000012.1"/>
</dbReference>
<dbReference type="InterPro" id="IPR003593">
    <property type="entry name" value="AAA+_ATPase"/>
</dbReference>
<dbReference type="OrthoDB" id="9802264at2"/>
<keyword evidence="5 7" id="KW-0067">ATP-binding</keyword>
<dbReference type="GO" id="GO:0015833">
    <property type="term" value="P:peptide transport"/>
    <property type="evidence" value="ECO:0007669"/>
    <property type="project" value="InterPro"/>
</dbReference>
<dbReference type="GO" id="GO:0016887">
    <property type="term" value="F:ATP hydrolysis activity"/>
    <property type="evidence" value="ECO:0007669"/>
    <property type="project" value="InterPro"/>
</dbReference>
<evidence type="ECO:0000313" key="8">
    <source>
        <dbReference type="Proteomes" id="UP000311605"/>
    </source>
</evidence>
<dbReference type="PANTHER" id="PTHR43776">
    <property type="entry name" value="TRANSPORT ATP-BINDING PROTEIN"/>
    <property type="match status" value="1"/>
</dbReference>
<sequence>MATELLETATTPLLEITGLNVIYRSGTKTFQAVRNLDLSVRGGEFVAIVGQSGSGKSTTAHSIIDILPHGTSRNATALRFNGHDLLGYSEREMQKIRGKAIGFVPQDPTVSLDPVKTIGSQIVEALVAHGLATGTVAADRALSLLDEVGIDRPQQRFAQYPHEISGGMRQRVLIAIALSCGPSLIIADEPTSGLDVTVQRKVLDRIEKLTRERQTAVLFITHDLGIAADRADRIVVMNEGRIVEQGSALDITRRPQENYTRALLADIPPRPRIGAATSSGTLVEAEKPLMEAKALHKQFTSGWFRRSGGIKAVDDVSFVLEKGRTLALVGESGSGKTTTARILAGLTRPTSGEILLDGKSVRTPSGRLKPDYHRDIQFVYQNPFSSLDPRWKIEDIIRDPLKVNRIGDAASQRQRVAELAEAVSLPSNLLQRRAAELSGGQLQRVAIARALSLRPRILVLDEPTSALDVTVQARILSLLQDVQREYGLSYLFVTHDLAVVNAIADRIVVMKSGKVVESGTKQDVLGNPQAAYTQELVAAIPGKKLQPTITATHAATADPLLPA</sequence>
<proteinExistence type="inferred from homology"/>
<evidence type="ECO:0000256" key="3">
    <source>
        <dbReference type="ARBA" id="ARBA00022448"/>
    </source>
</evidence>
<dbReference type="GO" id="GO:0055085">
    <property type="term" value="P:transmembrane transport"/>
    <property type="evidence" value="ECO:0007669"/>
    <property type="project" value="UniProtKB-ARBA"/>
</dbReference>
<comment type="subcellular location">
    <subcellularLocation>
        <location evidence="1">Cell inner membrane</location>
        <topology evidence="1">Peripheral membrane protein</topology>
    </subcellularLocation>
</comment>
<dbReference type="NCBIfam" id="NF007739">
    <property type="entry name" value="PRK10419.1"/>
    <property type="match status" value="2"/>
</dbReference>
<dbReference type="InterPro" id="IPR017871">
    <property type="entry name" value="ABC_transporter-like_CS"/>
</dbReference>
<organism evidence="7 8">
    <name type="scientific">Aliirhizobium smilacinae</name>
    <dbReference type="NCBI Taxonomy" id="1395944"/>
    <lineage>
        <taxon>Bacteria</taxon>
        <taxon>Pseudomonadati</taxon>
        <taxon>Pseudomonadota</taxon>
        <taxon>Alphaproteobacteria</taxon>
        <taxon>Hyphomicrobiales</taxon>
        <taxon>Rhizobiaceae</taxon>
        <taxon>Aliirhizobium</taxon>
    </lineage>
</organism>
<dbReference type="Pfam" id="PF00005">
    <property type="entry name" value="ABC_tran"/>
    <property type="match status" value="2"/>
</dbReference>
<dbReference type="NCBIfam" id="NF008453">
    <property type="entry name" value="PRK11308.1"/>
    <property type="match status" value="2"/>
</dbReference>
<protein>
    <submittedName>
        <fullName evidence="7">ABC transporter ATP-binding protein</fullName>
    </submittedName>
</protein>
<dbReference type="SUPFAM" id="SSF52540">
    <property type="entry name" value="P-loop containing nucleoside triphosphate hydrolases"/>
    <property type="match status" value="2"/>
</dbReference>
<dbReference type="PROSITE" id="PS50893">
    <property type="entry name" value="ABC_TRANSPORTER_2"/>
    <property type="match status" value="2"/>
</dbReference>
<evidence type="ECO:0000256" key="2">
    <source>
        <dbReference type="ARBA" id="ARBA00005417"/>
    </source>
</evidence>
<evidence type="ECO:0000313" key="7">
    <source>
        <dbReference type="EMBL" id="TNM59753.1"/>
    </source>
</evidence>
<dbReference type="Pfam" id="PF08352">
    <property type="entry name" value="oligo_HPY"/>
    <property type="match status" value="1"/>
</dbReference>
<accession>A0A5C4X8G9</accession>
<evidence type="ECO:0000259" key="6">
    <source>
        <dbReference type="PROSITE" id="PS50893"/>
    </source>
</evidence>
<comment type="caution">
    <text evidence="7">The sequence shown here is derived from an EMBL/GenBank/DDBJ whole genome shotgun (WGS) entry which is preliminary data.</text>
</comment>
<dbReference type="InterPro" id="IPR003439">
    <property type="entry name" value="ABC_transporter-like_ATP-bd"/>
</dbReference>
<dbReference type="InterPro" id="IPR027417">
    <property type="entry name" value="P-loop_NTPase"/>
</dbReference>
<dbReference type="InterPro" id="IPR050319">
    <property type="entry name" value="ABC_transp_ATP-bind"/>
</dbReference>
<feature type="domain" description="ABC transporter" evidence="6">
    <location>
        <begin position="16"/>
        <end position="264"/>
    </location>
</feature>
<keyword evidence="3" id="KW-0813">Transport</keyword>
<dbReference type="PANTHER" id="PTHR43776:SF7">
    <property type="entry name" value="D,D-DIPEPTIDE TRANSPORT ATP-BINDING PROTEIN DDPF-RELATED"/>
    <property type="match status" value="1"/>
</dbReference>
<dbReference type="Proteomes" id="UP000311605">
    <property type="component" value="Unassembled WGS sequence"/>
</dbReference>
<keyword evidence="8" id="KW-1185">Reference proteome</keyword>
<evidence type="ECO:0000256" key="5">
    <source>
        <dbReference type="ARBA" id="ARBA00022840"/>
    </source>
</evidence>
<evidence type="ECO:0000256" key="4">
    <source>
        <dbReference type="ARBA" id="ARBA00022741"/>
    </source>
</evidence>
<dbReference type="InterPro" id="IPR013563">
    <property type="entry name" value="Oligopep_ABC_C"/>
</dbReference>
<comment type="similarity">
    <text evidence="2">Belongs to the ABC transporter superfamily.</text>
</comment>
<dbReference type="GO" id="GO:0005524">
    <property type="term" value="F:ATP binding"/>
    <property type="evidence" value="ECO:0007669"/>
    <property type="project" value="UniProtKB-KW"/>
</dbReference>
<gene>
    <name evidence="7" type="ORF">FHP24_27785</name>
</gene>
<evidence type="ECO:0000256" key="1">
    <source>
        <dbReference type="ARBA" id="ARBA00004417"/>
    </source>
</evidence>
<dbReference type="AlphaFoldDB" id="A0A5C4X8G9"/>
<dbReference type="SMART" id="SM00382">
    <property type="entry name" value="AAA"/>
    <property type="match status" value="2"/>
</dbReference>
<dbReference type="Gene3D" id="3.40.50.300">
    <property type="entry name" value="P-loop containing nucleotide triphosphate hydrolases"/>
    <property type="match status" value="2"/>
</dbReference>
<dbReference type="GO" id="GO:0005886">
    <property type="term" value="C:plasma membrane"/>
    <property type="evidence" value="ECO:0007669"/>
    <property type="project" value="UniProtKB-SubCell"/>
</dbReference>
<dbReference type="EMBL" id="VDMN01000012">
    <property type="protein sequence ID" value="TNM59753.1"/>
    <property type="molecule type" value="Genomic_DNA"/>
</dbReference>